<comment type="caution">
    <text evidence="1">The sequence shown here is derived from an EMBL/GenBank/DDBJ whole genome shotgun (WGS) entry which is preliminary data.</text>
</comment>
<keyword evidence="2" id="KW-1185">Reference proteome</keyword>
<dbReference type="Proteomes" id="UP000237752">
    <property type="component" value="Unassembled WGS sequence"/>
</dbReference>
<dbReference type="RefSeq" id="WP_106348132.1">
    <property type="nucleotide sequence ID" value="NZ_PVUE01000003.1"/>
</dbReference>
<evidence type="ECO:0000313" key="2">
    <source>
        <dbReference type="Proteomes" id="UP000237752"/>
    </source>
</evidence>
<reference evidence="1 2" key="1">
    <citation type="submission" date="2018-03" db="EMBL/GenBank/DDBJ databases">
        <title>Genomic Encyclopedia of Archaeal and Bacterial Type Strains, Phase II (KMG-II): from individual species to whole genera.</title>
        <authorList>
            <person name="Goeker M."/>
        </authorList>
    </citation>
    <scope>NUCLEOTIDE SEQUENCE [LARGE SCALE GENOMIC DNA]</scope>
    <source>
        <strain evidence="1 2">DSM 100065</strain>
    </source>
</reference>
<evidence type="ECO:0008006" key="3">
    <source>
        <dbReference type="Google" id="ProtNLM"/>
    </source>
</evidence>
<proteinExistence type="predicted"/>
<dbReference type="OrthoDB" id="157052at2"/>
<dbReference type="AlphaFoldDB" id="A0A2T1A4D1"/>
<dbReference type="InterPro" id="IPR054058">
    <property type="entry name" value="HTH_67"/>
</dbReference>
<dbReference type="NCBIfam" id="NF047719">
    <property type="entry name" value="SCO6745_fam_HTH"/>
    <property type="match status" value="1"/>
</dbReference>
<accession>A0A2T1A4D1</accession>
<dbReference type="Pfam" id="PF21863">
    <property type="entry name" value="HTH_67"/>
    <property type="match status" value="1"/>
</dbReference>
<gene>
    <name evidence="1" type="ORF">CLV47_103236</name>
</gene>
<sequence length="296" mass="31384">MEISPSSRLARQLGSVLEPIVGQVYFSPEAHANYVALGFDASRGDANGVALPDGPSYFASRGSVLGQVSGEVIAAGFGVFSPAVVVPSVKLAWTRTDAATIRAARAEGALAQLRRLLGEHPDGTDRGLELLARAAAVLSITGRPMAAGIRSLPLPSDPLAALWHVGDFLREYRGDCHNAAWVAAGLSATDIGLLTELYWGMTLRSYSRSRGWTEAEFDASESRLRDRGLLDGPGLSDAGRELREQLEVATDVQMLPALNALGEDATELCELLEPWGKTIRAGHGYLASGPHDLGGR</sequence>
<evidence type="ECO:0000313" key="1">
    <source>
        <dbReference type="EMBL" id="PRZ43178.1"/>
    </source>
</evidence>
<organism evidence="1 2">
    <name type="scientific">Antricoccus suffuscus</name>
    <dbReference type="NCBI Taxonomy" id="1629062"/>
    <lineage>
        <taxon>Bacteria</taxon>
        <taxon>Bacillati</taxon>
        <taxon>Actinomycetota</taxon>
        <taxon>Actinomycetes</taxon>
        <taxon>Geodermatophilales</taxon>
        <taxon>Antricoccaceae</taxon>
        <taxon>Antricoccus</taxon>
    </lineage>
</organism>
<name>A0A2T1A4D1_9ACTN</name>
<protein>
    <recommendedName>
        <fullName evidence="3">SalK</fullName>
    </recommendedName>
</protein>
<dbReference type="EMBL" id="PVUE01000003">
    <property type="protein sequence ID" value="PRZ43178.1"/>
    <property type="molecule type" value="Genomic_DNA"/>
</dbReference>